<dbReference type="EMBL" id="OBMM01000003">
    <property type="protein sequence ID" value="SOC21448.1"/>
    <property type="molecule type" value="Genomic_DNA"/>
</dbReference>
<proteinExistence type="predicted"/>
<gene>
    <name evidence="1" type="ORF">SAMN05428964_103406</name>
</gene>
<organism evidence="1 2">
    <name type="scientific">Thalassospira xiamenensis</name>
    <dbReference type="NCBI Taxonomy" id="220697"/>
    <lineage>
        <taxon>Bacteria</taxon>
        <taxon>Pseudomonadati</taxon>
        <taxon>Pseudomonadota</taxon>
        <taxon>Alphaproteobacteria</taxon>
        <taxon>Rhodospirillales</taxon>
        <taxon>Thalassospiraceae</taxon>
        <taxon>Thalassospira</taxon>
    </lineage>
</organism>
<reference evidence="1 2" key="1">
    <citation type="submission" date="2017-08" db="EMBL/GenBank/DDBJ databases">
        <authorList>
            <person name="de Groot N.N."/>
        </authorList>
    </citation>
    <scope>NUCLEOTIDE SEQUENCE [LARGE SCALE GENOMIC DNA]</scope>
    <source>
        <strain evidence="1 2">USBA 78</strain>
    </source>
</reference>
<sequence>MPTDEYPGLPVNSANFEGLYVASRKGLLNRVRSDAGYPGSSLHGEQHWRCVASAANFIAEYTPNCDLATLSLFSLLHDSMREDDGYDEFHGQRAAEYLDTLVDDGVIGGGEADISRLRLAIYWHNQASVDPKESTIGACWDADRLNLWRLGIRPNARYLSTEFAQRENTINQAVIFLNSPPEWEEILSCIPEHPKTAISEPQRQPSRVQKILSLFQ</sequence>
<dbReference type="SUPFAM" id="SSF109604">
    <property type="entry name" value="HD-domain/PDEase-like"/>
    <property type="match status" value="1"/>
</dbReference>
<accession>A0A285TI82</accession>
<evidence type="ECO:0000313" key="1">
    <source>
        <dbReference type="EMBL" id="SOC21448.1"/>
    </source>
</evidence>
<dbReference type="AlphaFoldDB" id="A0A285TI82"/>
<evidence type="ECO:0000313" key="2">
    <source>
        <dbReference type="Proteomes" id="UP000219068"/>
    </source>
</evidence>
<dbReference type="Gene3D" id="1.10.3210.10">
    <property type="entry name" value="Hypothetical protein af1432"/>
    <property type="match status" value="1"/>
</dbReference>
<evidence type="ECO:0008006" key="3">
    <source>
        <dbReference type="Google" id="ProtNLM"/>
    </source>
</evidence>
<dbReference type="Proteomes" id="UP000219068">
    <property type="component" value="Unassembled WGS sequence"/>
</dbReference>
<protein>
    <recommendedName>
        <fullName evidence="3">HD domain-containing protein</fullName>
    </recommendedName>
</protein>
<name>A0A285TI82_9PROT</name>